<dbReference type="PANTHER" id="PTHR30290">
    <property type="entry name" value="PERIPLASMIC BINDING COMPONENT OF ABC TRANSPORTER"/>
    <property type="match status" value="1"/>
</dbReference>
<dbReference type="EMBL" id="CP042304">
    <property type="protein sequence ID" value="QDZ09754.1"/>
    <property type="molecule type" value="Genomic_DNA"/>
</dbReference>
<comment type="subcellular location">
    <subcellularLocation>
        <location evidence="1">Periplasm</location>
    </subcellularLocation>
</comment>
<dbReference type="InterPro" id="IPR039424">
    <property type="entry name" value="SBP_5"/>
</dbReference>
<dbReference type="Pfam" id="PF00496">
    <property type="entry name" value="SBP_bac_5"/>
    <property type="match status" value="1"/>
</dbReference>
<evidence type="ECO:0000313" key="4">
    <source>
        <dbReference type="EMBL" id="QDZ09754.1"/>
    </source>
</evidence>
<dbReference type="InterPro" id="IPR000914">
    <property type="entry name" value="SBP_5_dom"/>
</dbReference>
<dbReference type="InterPro" id="IPR023765">
    <property type="entry name" value="SBP_5_CS"/>
</dbReference>
<accession>A0A5B8LQ72</accession>
<reference evidence="4 5" key="1">
    <citation type="submission" date="2019-07" db="EMBL/GenBank/DDBJ databases">
        <title>Full genome sequence of Devosia sp. Gsoil 520.</title>
        <authorList>
            <person name="Im W.-T."/>
        </authorList>
    </citation>
    <scope>NUCLEOTIDE SEQUENCE [LARGE SCALE GENOMIC DNA]</scope>
    <source>
        <strain evidence="4 5">Gsoil 520</strain>
    </source>
</reference>
<dbReference type="OrthoDB" id="9803988at2"/>
<sequence>MGGKIEAFQGRRHGGDIFFALATAALAQDYKQAPELDALVASGDLPAVAERLGAEPRVIVPVDEVGTYGGTFRGGMVGGNDRNMLFTYFGYEPLLAWDADWSGEVEPNIASGYSASADSKSFTFTLREGMKWSDGSPFTSDDVAFFIEDILPDEKLFPSKPGWLTVEGELPTISVASPTEFTISWTKPNGLFIINAASVYGVQLALLNKAYCSQFLPKYNENADAEAKAAGATDWSERMVAMCGIGIEAIERWRNPERPTLEAWRITDPYVAGATRVAFERNPYYWKVDTAGNQLPYIDDLSISVNAESQTLLLSVLAGEIDYEVRHTANPINLPVLAEGMEAGSYHISSRESRVGNAMTISVNLNSQDPIKQPIFSNKDFRIALSHALDRQAIIDTLYLGQGTAQQVSPRQGTPFYNEKLATQYLAYDVDEANRLLDSIGLDKRGGNGMRLAPDGSPLVVNVAAVTALGAMADAAELFVQYWQAVGIDARFAAMDRTRFYEEKTASQHDIVVWGATSGGIDVFIDPRDYFPFSTESNFAIEWGKYYTGAGGQEPPDYVKEQWSLYDQIKGTSDPEQQAALFQQILDIAADQFYQIGVSTAINGFAVVGNTLGNVPENTPTGWIHPDPGTLNTEQFYFKQ</sequence>
<dbReference type="PROSITE" id="PS01040">
    <property type="entry name" value="SBP_BACTERIAL_5"/>
    <property type="match status" value="1"/>
</dbReference>
<evidence type="ECO:0000256" key="2">
    <source>
        <dbReference type="ARBA" id="ARBA00005695"/>
    </source>
</evidence>
<dbReference type="KEGG" id="dea:FPZ08_02740"/>
<evidence type="ECO:0000313" key="5">
    <source>
        <dbReference type="Proteomes" id="UP000315364"/>
    </source>
</evidence>
<dbReference type="PANTHER" id="PTHR30290:SF62">
    <property type="entry name" value="OLIGOPEPTIDE ABC TRANSPORTER, PERIPLASMIC OLIGOPEPTIDE-BINDING PROTEIN"/>
    <property type="match status" value="1"/>
</dbReference>
<keyword evidence="5" id="KW-1185">Reference proteome</keyword>
<evidence type="ECO:0000259" key="3">
    <source>
        <dbReference type="Pfam" id="PF00496"/>
    </source>
</evidence>
<dbReference type="CDD" id="cd08500">
    <property type="entry name" value="PBP2_NikA_DppA_OppA_like_4"/>
    <property type="match status" value="1"/>
</dbReference>
<evidence type="ECO:0000256" key="1">
    <source>
        <dbReference type="ARBA" id="ARBA00004418"/>
    </source>
</evidence>
<dbReference type="Gene3D" id="3.40.190.10">
    <property type="entry name" value="Periplasmic binding protein-like II"/>
    <property type="match status" value="1"/>
</dbReference>
<dbReference type="RefSeq" id="WP_146288563.1">
    <property type="nucleotide sequence ID" value="NZ_CP042304.1"/>
</dbReference>
<protein>
    <submittedName>
        <fullName evidence="4">ABC transporter substrate-binding protein</fullName>
    </submittedName>
</protein>
<dbReference type="GO" id="GO:0015833">
    <property type="term" value="P:peptide transport"/>
    <property type="evidence" value="ECO:0007669"/>
    <property type="project" value="TreeGrafter"/>
</dbReference>
<dbReference type="AlphaFoldDB" id="A0A5B8LQ72"/>
<name>A0A5B8LQ72_9HYPH</name>
<feature type="domain" description="Solute-binding protein family 5" evidence="3">
    <location>
        <begin position="104"/>
        <end position="522"/>
    </location>
</feature>
<gene>
    <name evidence="4" type="ORF">FPZ08_02740</name>
</gene>
<dbReference type="Proteomes" id="UP000315364">
    <property type="component" value="Chromosome"/>
</dbReference>
<organism evidence="4 5">
    <name type="scientific">Devosia ginsengisoli</name>
    <dbReference type="NCBI Taxonomy" id="400770"/>
    <lineage>
        <taxon>Bacteria</taxon>
        <taxon>Pseudomonadati</taxon>
        <taxon>Pseudomonadota</taxon>
        <taxon>Alphaproteobacteria</taxon>
        <taxon>Hyphomicrobiales</taxon>
        <taxon>Devosiaceae</taxon>
        <taxon>Devosia</taxon>
    </lineage>
</organism>
<comment type="similarity">
    <text evidence="2">Belongs to the bacterial solute-binding protein 5 family.</text>
</comment>
<proteinExistence type="inferred from homology"/>
<dbReference type="GO" id="GO:1904680">
    <property type="term" value="F:peptide transmembrane transporter activity"/>
    <property type="evidence" value="ECO:0007669"/>
    <property type="project" value="TreeGrafter"/>
</dbReference>
<dbReference type="Gene3D" id="3.10.105.10">
    <property type="entry name" value="Dipeptide-binding Protein, Domain 3"/>
    <property type="match status" value="1"/>
</dbReference>
<dbReference type="SUPFAM" id="SSF53850">
    <property type="entry name" value="Periplasmic binding protein-like II"/>
    <property type="match status" value="1"/>
</dbReference>